<feature type="non-terminal residue" evidence="2">
    <location>
        <position position="186"/>
    </location>
</feature>
<dbReference type="EMBL" id="CAJNOC010002443">
    <property type="protein sequence ID" value="CAF0933419.1"/>
    <property type="molecule type" value="Genomic_DNA"/>
</dbReference>
<dbReference type="CDD" id="cd00024">
    <property type="entry name" value="CD_CSD"/>
    <property type="match status" value="1"/>
</dbReference>
<name>A0A814BSI7_9BILA</name>
<evidence type="ECO:0000313" key="2">
    <source>
        <dbReference type="EMBL" id="CAF0933419.1"/>
    </source>
</evidence>
<dbReference type="Gene3D" id="2.40.50.40">
    <property type="match status" value="1"/>
</dbReference>
<dbReference type="SUPFAM" id="SSF54160">
    <property type="entry name" value="Chromo domain-like"/>
    <property type="match status" value="1"/>
</dbReference>
<dbReference type="InterPro" id="IPR000953">
    <property type="entry name" value="Chromo/chromo_shadow_dom"/>
</dbReference>
<keyword evidence="3" id="KW-1185">Reference proteome</keyword>
<accession>A0A814BSI7</accession>
<gene>
    <name evidence="2" type="ORF">OXX778_LOCUS13033</name>
</gene>
<dbReference type="InterPro" id="IPR016197">
    <property type="entry name" value="Chromo-like_dom_sf"/>
</dbReference>
<reference evidence="2" key="1">
    <citation type="submission" date="2021-02" db="EMBL/GenBank/DDBJ databases">
        <authorList>
            <person name="Nowell W R."/>
        </authorList>
    </citation>
    <scope>NUCLEOTIDE SEQUENCE</scope>
    <source>
        <strain evidence="2">Ploen Becks lab</strain>
    </source>
</reference>
<dbReference type="AlphaFoldDB" id="A0A814BSI7"/>
<dbReference type="PROSITE" id="PS50013">
    <property type="entry name" value="CHROMO_2"/>
    <property type="match status" value="1"/>
</dbReference>
<comment type="caution">
    <text evidence="2">The sequence shown here is derived from an EMBL/GenBank/DDBJ whole genome shotgun (WGS) entry which is preliminary data.</text>
</comment>
<evidence type="ECO:0000313" key="3">
    <source>
        <dbReference type="Proteomes" id="UP000663879"/>
    </source>
</evidence>
<evidence type="ECO:0000259" key="1">
    <source>
        <dbReference type="PROSITE" id="PS50013"/>
    </source>
</evidence>
<proteinExistence type="predicted"/>
<dbReference type="Proteomes" id="UP000663879">
    <property type="component" value="Unassembled WGS sequence"/>
</dbReference>
<organism evidence="2 3">
    <name type="scientific">Brachionus calyciflorus</name>
    <dbReference type="NCBI Taxonomy" id="104777"/>
    <lineage>
        <taxon>Eukaryota</taxon>
        <taxon>Metazoa</taxon>
        <taxon>Spiralia</taxon>
        <taxon>Gnathifera</taxon>
        <taxon>Rotifera</taxon>
        <taxon>Eurotatoria</taxon>
        <taxon>Monogononta</taxon>
        <taxon>Pseudotrocha</taxon>
        <taxon>Ploima</taxon>
        <taxon>Brachionidae</taxon>
        <taxon>Brachionus</taxon>
    </lineage>
</organism>
<protein>
    <recommendedName>
        <fullName evidence="1">Chromo domain-containing protein</fullName>
    </recommendedName>
</protein>
<dbReference type="OrthoDB" id="10237346at2759"/>
<feature type="domain" description="Chromo" evidence="1">
    <location>
        <begin position="83"/>
        <end position="137"/>
    </location>
</feature>
<sequence>EEVIQEETSKTDDRPDFSIENLKKKKSYKRVLYSETSTDEEVSIENTEKKMKKREKKKLNNRLDDLSLSFFEKTDTVVEDAAYEVEDVLDVKKVKNKLLFKIKWKDDQERRVSYEESWERSSNVSFSKSFVGEITNRLKEKTGLDINLPEKKKYFIKKVEVSDLPANTRAIADEFYEIDDFLKKNK</sequence>